<dbReference type="Pfam" id="PF00087">
    <property type="entry name" value="Toxin_TOLIP"/>
    <property type="match status" value="1"/>
</dbReference>
<dbReference type="InterPro" id="IPR035076">
    <property type="entry name" value="Toxin/TOLIP"/>
</dbReference>
<protein>
    <recommendedName>
        <fullName evidence="8">UPAR/Ly6 domain-containing protein</fullName>
    </recommendedName>
</protein>
<comment type="subcellular location">
    <subcellularLocation>
        <location evidence="1">Cell membrane</location>
    </subcellularLocation>
</comment>
<keyword evidence="6" id="KW-1133">Transmembrane helix</keyword>
<evidence type="ECO:0000256" key="5">
    <source>
        <dbReference type="ARBA" id="ARBA00023180"/>
    </source>
</evidence>
<feature type="signal peptide" evidence="7">
    <location>
        <begin position="1"/>
        <end position="18"/>
    </location>
</feature>
<dbReference type="AlphaFoldDB" id="A0A8T2PVU4"/>
<organism evidence="9 10">
    <name type="scientific">Albula glossodonta</name>
    <name type="common">roundjaw bonefish</name>
    <dbReference type="NCBI Taxonomy" id="121402"/>
    <lineage>
        <taxon>Eukaryota</taxon>
        <taxon>Metazoa</taxon>
        <taxon>Chordata</taxon>
        <taxon>Craniata</taxon>
        <taxon>Vertebrata</taxon>
        <taxon>Euteleostomi</taxon>
        <taxon>Actinopterygii</taxon>
        <taxon>Neopterygii</taxon>
        <taxon>Teleostei</taxon>
        <taxon>Albuliformes</taxon>
        <taxon>Albulidae</taxon>
        <taxon>Albula</taxon>
    </lineage>
</organism>
<dbReference type="PANTHER" id="PTHR16983">
    <property type="entry name" value="UPAR/LY6 DOMAIN-CONTAINING PROTEIN"/>
    <property type="match status" value="1"/>
</dbReference>
<name>A0A8T2PVU4_9TELE</name>
<dbReference type="InterPro" id="IPR045860">
    <property type="entry name" value="Snake_toxin-like_sf"/>
</dbReference>
<dbReference type="Gene3D" id="2.10.60.10">
    <property type="entry name" value="CD59"/>
    <property type="match status" value="1"/>
</dbReference>
<dbReference type="SUPFAM" id="SSF57302">
    <property type="entry name" value="Snake toxin-like"/>
    <property type="match status" value="1"/>
</dbReference>
<keyword evidence="2" id="KW-1003">Cell membrane</keyword>
<dbReference type="Proteomes" id="UP000824540">
    <property type="component" value="Unassembled WGS sequence"/>
</dbReference>
<keyword evidence="6" id="KW-0812">Transmembrane</keyword>
<evidence type="ECO:0000256" key="4">
    <source>
        <dbReference type="ARBA" id="ARBA00023136"/>
    </source>
</evidence>
<keyword evidence="5" id="KW-0325">Glycoprotein</keyword>
<evidence type="ECO:0000256" key="3">
    <source>
        <dbReference type="ARBA" id="ARBA00022729"/>
    </source>
</evidence>
<reference evidence="9" key="1">
    <citation type="thesis" date="2021" institute="BYU ScholarsArchive" country="Provo, UT, USA">
        <title>Applications of and Algorithms for Genome Assembly and Genomic Analyses with an Emphasis on Marine Teleosts.</title>
        <authorList>
            <person name="Pickett B.D."/>
        </authorList>
    </citation>
    <scope>NUCLEOTIDE SEQUENCE</scope>
    <source>
        <strain evidence="9">HI-2016</strain>
    </source>
</reference>
<dbReference type="GO" id="GO:0005886">
    <property type="term" value="C:plasma membrane"/>
    <property type="evidence" value="ECO:0007669"/>
    <property type="project" value="UniProtKB-SubCell"/>
</dbReference>
<evidence type="ECO:0000256" key="7">
    <source>
        <dbReference type="SAM" id="SignalP"/>
    </source>
</evidence>
<evidence type="ECO:0000256" key="1">
    <source>
        <dbReference type="ARBA" id="ARBA00004236"/>
    </source>
</evidence>
<proteinExistence type="predicted"/>
<keyword evidence="4 6" id="KW-0472">Membrane</keyword>
<comment type="caution">
    <text evidence="9">The sequence shown here is derived from an EMBL/GenBank/DDBJ whole genome shotgun (WGS) entry which is preliminary data.</text>
</comment>
<evidence type="ECO:0000313" key="9">
    <source>
        <dbReference type="EMBL" id="KAG9355398.1"/>
    </source>
</evidence>
<evidence type="ECO:0000256" key="2">
    <source>
        <dbReference type="ARBA" id="ARBA00022475"/>
    </source>
</evidence>
<feature type="transmembrane region" description="Helical" evidence="6">
    <location>
        <begin position="106"/>
        <end position="124"/>
    </location>
</feature>
<dbReference type="InterPro" id="IPR051110">
    <property type="entry name" value="Ly-6/neurotoxin-like_GPI-ap"/>
</dbReference>
<gene>
    <name evidence="9" type="ORF">JZ751_000236</name>
</gene>
<keyword evidence="10" id="KW-1185">Reference proteome</keyword>
<keyword evidence="3 7" id="KW-0732">Signal</keyword>
<evidence type="ECO:0000313" key="10">
    <source>
        <dbReference type="Proteomes" id="UP000824540"/>
    </source>
</evidence>
<evidence type="ECO:0000259" key="8">
    <source>
        <dbReference type="SMART" id="SM00134"/>
    </source>
</evidence>
<dbReference type="InterPro" id="IPR016054">
    <property type="entry name" value="LY6_UPA_recep-like"/>
</dbReference>
<dbReference type="SMART" id="SM00134">
    <property type="entry name" value="LU"/>
    <property type="match status" value="1"/>
</dbReference>
<feature type="chain" id="PRO_5035933279" description="UPAR/Ly6 domain-containing protein" evidence="7">
    <location>
        <begin position="19"/>
        <end position="125"/>
    </location>
</feature>
<evidence type="ECO:0000256" key="6">
    <source>
        <dbReference type="SAM" id="Phobius"/>
    </source>
</evidence>
<sequence>MKTLILLLFCIFFSSVHTLKCYVCSSTTTNENCNQETKSCQAPLDTCMTTVDTLGDIKAIVKQCASAATCAGAASAASVNAKGDGNRVTCCQTQLCNLNGATTAQLYTLLLALPLCLLSVLTFVA</sequence>
<dbReference type="PANTHER" id="PTHR16983:SF10">
    <property type="entry name" value="PROTEIN QUIVER"/>
    <property type="match status" value="1"/>
</dbReference>
<dbReference type="EMBL" id="JAFBMS010000001">
    <property type="protein sequence ID" value="KAG9355398.1"/>
    <property type="molecule type" value="Genomic_DNA"/>
</dbReference>
<accession>A0A8T2PVU4</accession>
<feature type="domain" description="UPAR/Ly6" evidence="8">
    <location>
        <begin position="19"/>
        <end position="111"/>
    </location>
</feature>
<dbReference type="OrthoDB" id="10002433at2759"/>